<feature type="region of interest" description="Disordered" evidence="2">
    <location>
        <begin position="235"/>
        <end position="255"/>
    </location>
</feature>
<evidence type="ECO:0000313" key="5">
    <source>
        <dbReference type="Proteomes" id="UP000777438"/>
    </source>
</evidence>
<reference evidence="4 5" key="1">
    <citation type="journal article" date="2021" name="Nat. Commun.">
        <title>Genetic determinants of endophytism in the Arabidopsis root mycobiome.</title>
        <authorList>
            <person name="Mesny F."/>
            <person name="Miyauchi S."/>
            <person name="Thiergart T."/>
            <person name="Pickel B."/>
            <person name="Atanasova L."/>
            <person name="Karlsson M."/>
            <person name="Huettel B."/>
            <person name="Barry K.W."/>
            <person name="Haridas S."/>
            <person name="Chen C."/>
            <person name="Bauer D."/>
            <person name="Andreopoulos W."/>
            <person name="Pangilinan J."/>
            <person name="LaButti K."/>
            <person name="Riley R."/>
            <person name="Lipzen A."/>
            <person name="Clum A."/>
            <person name="Drula E."/>
            <person name="Henrissat B."/>
            <person name="Kohler A."/>
            <person name="Grigoriev I.V."/>
            <person name="Martin F.M."/>
            <person name="Hacquard S."/>
        </authorList>
    </citation>
    <scope>NUCLEOTIDE SEQUENCE [LARGE SCALE GENOMIC DNA]</scope>
    <source>
        <strain evidence="4 5">MPI-CAGE-CH-0241</strain>
    </source>
</reference>
<dbReference type="PANTHER" id="PTHR28583">
    <property type="entry name" value="ACID AMIDASE"/>
    <property type="match status" value="1"/>
</dbReference>
<dbReference type="PANTHER" id="PTHR28583:SF1">
    <property type="entry name" value="ACID CERAMIDASE"/>
    <property type="match status" value="1"/>
</dbReference>
<organism evidence="4 5">
    <name type="scientific">Thelonectria olida</name>
    <dbReference type="NCBI Taxonomy" id="1576542"/>
    <lineage>
        <taxon>Eukaryota</taxon>
        <taxon>Fungi</taxon>
        <taxon>Dikarya</taxon>
        <taxon>Ascomycota</taxon>
        <taxon>Pezizomycotina</taxon>
        <taxon>Sordariomycetes</taxon>
        <taxon>Hypocreomycetidae</taxon>
        <taxon>Hypocreales</taxon>
        <taxon>Nectriaceae</taxon>
        <taxon>Thelonectria</taxon>
    </lineage>
</organism>
<gene>
    <name evidence="4" type="ORF">B0T10DRAFT_530516</name>
</gene>
<evidence type="ECO:0000313" key="4">
    <source>
        <dbReference type="EMBL" id="KAH6886293.1"/>
    </source>
</evidence>
<dbReference type="Pfam" id="PF15508">
    <property type="entry name" value="NAAA-beta"/>
    <property type="match status" value="1"/>
</dbReference>
<accession>A0A9P8W0D4</accession>
<dbReference type="OrthoDB" id="5273684at2759"/>
<evidence type="ECO:0000259" key="3">
    <source>
        <dbReference type="Pfam" id="PF15508"/>
    </source>
</evidence>
<evidence type="ECO:0000256" key="1">
    <source>
        <dbReference type="ARBA" id="ARBA00011891"/>
    </source>
</evidence>
<feature type="domain" description="Acid ceramidase N-terminal" evidence="3">
    <location>
        <begin position="13"/>
        <end position="75"/>
    </location>
</feature>
<name>A0A9P8W0D4_9HYPO</name>
<comment type="caution">
    <text evidence="4">The sequence shown here is derived from an EMBL/GenBank/DDBJ whole genome shotgun (WGS) entry which is preliminary data.</text>
</comment>
<keyword evidence="5" id="KW-1185">Reference proteome</keyword>
<evidence type="ECO:0000256" key="2">
    <source>
        <dbReference type="SAM" id="MobiDB-lite"/>
    </source>
</evidence>
<sequence>MDTSDGPSVPDTSIPRFTVDLSMPPESRYDHIIAEFRDALDDCNLTEVFHDLLEILCGRTLGKVLAFASRLVFSRLQSAEESAELVGISKATSIPMHILVAYNVILDVLLGCTSGGARVVDPPAEGAELSTRMLHFRTLDWGMDELRKIIVELDYVRSPGGPVVATTVGYLGYVGVLTGVRKGLSMSLNFRPYHSRDSLKQRLSFRWHQAMVILGRRQSISSVLREILLRETSAQKDGEEKESDKTTKDTESENRNHEVDIYGVIATRTTSSSSAAYLIFCTPDRVYIIEQDHRSAITRQSDTILAAYNHDGSDEVDPQPLQQVVAEAEQAKAEDSTAEDATGMTEIVKFSLSRKAAVDKLWRKRVRKCRRRFKTREEAVMFDDVVDFLKDEDINNDETHYAVIMDPKEGTVIWREGYELASGWSGTDTDTADEVIED</sequence>
<dbReference type="GO" id="GO:0017040">
    <property type="term" value="F:N-acylsphingosine amidohydrolase activity"/>
    <property type="evidence" value="ECO:0007669"/>
    <property type="project" value="UniProtKB-EC"/>
</dbReference>
<proteinExistence type="predicted"/>
<dbReference type="Gene3D" id="3.60.60.10">
    <property type="entry name" value="Penicillin V Acylase, Chain A"/>
    <property type="match status" value="1"/>
</dbReference>
<dbReference type="EMBL" id="JAGPYM010000016">
    <property type="protein sequence ID" value="KAH6886293.1"/>
    <property type="molecule type" value="Genomic_DNA"/>
</dbReference>
<dbReference type="Proteomes" id="UP000777438">
    <property type="component" value="Unassembled WGS sequence"/>
</dbReference>
<dbReference type="EC" id="3.5.1.23" evidence="1"/>
<dbReference type="AlphaFoldDB" id="A0A9P8W0D4"/>
<dbReference type="InterPro" id="IPR029130">
    <property type="entry name" value="Acid_ceramidase_N"/>
</dbReference>
<protein>
    <recommendedName>
        <fullName evidence="1">ceramidase</fullName>
        <ecNumber evidence="1">3.5.1.23</ecNumber>
    </recommendedName>
</protein>